<sequence length="480" mass="52436">MVWSIYSIISVRFGYGVLTDRLSIRCTKQGIMNREARTQGSSRVRVVVSKGWRKLGLDSDMVIAAGRFKGKRGAPELENGEISEILRTNTNTNTNTNTAGSRRAPVRSRCLISSKNEMLQYKPSTAENDRQGHKSVRPAFLLLTVIVRPNDGQAARAPDGGRRCADDGPYRGAGLSEKGIGTGRGDTGRWTHSASAEEDGHVVLVYLENTIHALQVQGEATDKLKAIALKYGFRAGEWYPSIARPPPIILICIGPGSCTSPTKRADELWADLATSLVAGPLAATAALRLKLRTFPEGGGPAEHRFLGLCMPDVYDRPAVANVLIQQHGLTPKIVKSQMYVALGIDGKHASRIALTIWKAAALVKVKELEKVFDEEYKAAPGGWSKPKPKFKPRSKAKPKKDLDGWLVDEASDKEDERAVQGDGDAYDPVDEALIAGRRAGEKNLKRVWGEDDEEWETRPAKMKKAELHSGGRAARARAGR</sequence>
<feature type="compositionally biased region" description="Basic residues" evidence="1">
    <location>
        <begin position="386"/>
        <end position="398"/>
    </location>
</feature>
<proteinExistence type="predicted"/>
<protein>
    <submittedName>
        <fullName evidence="2">Uncharacterized protein</fullName>
    </submittedName>
</protein>
<evidence type="ECO:0000256" key="1">
    <source>
        <dbReference type="SAM" id="MobiDB-lite"/>
    </source>
</evidence>
<feature type="compositionally biased region" description="Basic and acidic residues" evidence="1">
    <location>
        <begin position="159"/>
        <end position="169"/>
    </location>
</feature>
<evidence type="ECO:0000313" key="3">
    <source>
        <dbReference type="Proteomes" id="UP001215280"/>
    </source>
</evidence>
<dbReference type="Gene3D" id="3.30.760.10">
    <property type="entry name" value="RNA Cap, Translation Initiation Factor Eif4e"/>
    <property type="match status" value="1"/>
</dbReference>
<keyword evidence="3" id="KW-1185">Reference proteome</keyword>
<feature type="region of interest" description="Disordered" evidence="1">
    <location>
        <begin position="153"/>
        <end position="192"/>
    </location>
</feature>
<feature type="region of interest" description="Disordered" evidence="1">
    <location>
        <begin position="382"/>
        <end position="426"/>
    </location>
</feature>
<dbReference type="AlphaFoldDB" id="A0AAD7I3Z8"/>
<dbReference type="EMBL" id="JARJLG010000167">
    <property type="protein sequence ID" value="KAJ7733542.1"/>
    <property type="molecule type" value="Genomic_DNA"/>
</dbReference>
<dbReference type="InterPro" id="IPR023398">
    <property type="entry name" value="TIF_eIF4e-like"/>
</dbReference>
<dbReference type="Proteomes" id="UP001215280">
    <property type="component" value="Unassembled WGS sequence"/>
</dbReference>
<feature type="region of interest" description="Disordered" evidence="1">
    <location>
        <begin position="449"/>
        <end position="480"/>
    </location>
</feature>
<comment type="caution">
    <text evidence="2">The sequence shown here is derived from an EMBL/GenBank/DDBJ whole genome shotgun (WGS) entry which is preliminary data.</text>
</comment>
<name>A0AAD7I3Z8_9AGAR</name>
<organism evidence="2 3">
    <name type="scientific">Mycena maculata</name>
    <dbReference type="NCBI Taxonomy" id="230809"/>
    <lineage>
        <taxon>Eukaryota</taxon>
        <taxon>Fungi</taxon>
        <taxon>Dikarya</taxon>
        <taxon>Basidiomycota</taxon>
        <taxon>Agaricomycotina</taxon>
        <taxon>Agaricomycetes</taxon>
        <taxon>Agaricomycetidae</taxon>
        <taxon>Agaricales</taxon>
        <taxon>Marasmiineae</taxon>
        <taxon>Mycenaceae</taxon>
        <taxon>Mycena</taxon>
    </lineage>
</organism>
<gene>
    <name evidence="2" type="ORF">DFH07DRAFT_989570</name>
</gene>
<reference evidence="2" key="1">
    <citation type="submission" date="2023-03" db="EMBL/GenBank/DDBJ databases">
        <title>Massive genome expansion in bonnet fungi (Mycena s.s.) driven by repeated elements and novel gene families across ecological guilds.</title>
        <authorList>
            <consortium name="Lawrence Berkeley National Laboratory"/>
            <person name="Harder C.B."/>
            <person name="Miyauchi S."/>
            <person name="Viragh M."/>
            <person name="Kuo A."/>
            <person name="Thoen E."/>
            <person name="Andreopoulos B."/>
            <person name="Lu D."/>
            <person name="Skrede I."/>
            <person name="Drula E."/>
            <person name="Henrissat B."/>
            <person name="Morin E."/>
            <person name="Kohler A."/>
            <person name="Barry K."/>
            <person name="LaButti K."/>
            <person name="Morin E."/>
            <person name="Salamov A."/>
            <person name="Lipzen A."/>
            <person name="Mereny Z."/>
            <person name="Hegedus B."/>
            <person name="Baldrian P."/>
            <person name="Stursova M."/>
            <person name="Weitz H."/>
            <person name="Taylor A."/>
            <person name="Grigoriev I.V."/>
            <person name="Nagy L.G."/>
            <person name="Martin F."/>
            <person name="Kauserud H."/>
        </authorList>
    </citation>
    <scope>NUCLEOTIDE SEQUENCE</scope>
    <source>
        <strain evidence="2">CBHHK188m</strain>
    </source>
</reference>
<accession>A0AAD7I3Z8</accession>
<feature type="compositionally biased region" description="Basic and acidic residues" evidence="1">
    <location>
        <begin position="456"/>
        <end position="469"/>
    </location>
</feature>
<evidence type="ECO:0000313" key="2">
    <source>
        <dbReference type="EMBL" id="KAJ7733542.1"/>
    </source>
</evidence>